<dbReference type="AlphaFoldDB" id="A0A9D1DR76"/>
<dbReference type="EMBL" id="DVHF01000083">
    <property type="protein sequence ID" value="HIR57466.1"/>
    <property type="molecule type" value="Genomic_DNA"/>
</dbReference>
<dbReference type="InterPro" id="IPR005325">
    <property type="entry name" value="DUF308_memb"/>
</dbReference>
<sequence>MKRRSALGWGELVIGIALILLGILTFARPAGALTGIVFVYGIFAVITGIVDIAFYIKMERHTGFGPAISLVTGILSVLAGILLLLNPGAGGWALVFLFPIWFIAHCISRLSHLTIVRLTAGTGYYYFTMIANILGLVLGFMMLFRPLLSFFSVTYLIGFYLILMGIDHIVVAVSGTGLRR</sequence>
<keyword evidence="1" id="KW-1133">Transmembrane helix</keyword>
<dbReference type="PANTHER" id="PTHR34989">
    <property type="entry name" value="PROTEIN HDED"/>
    <property type="match status" value="1"/>
</dbReference>
<name>A0A9D1DR76_9FIRM</name>
<reference evidence="2" key="2">
    <citation type="journal article" date="2021" name="PeerJ">
        <title>Extensive microbial diversity within the chicken gut microbiome revealed by metagenomics and culture.</title>
        <authorList>
            <person name="Gilroy R."/>
            <person name="Ravi A."/>
            <person name="Getino M."/>
            <person name="Pursley I."/>
            <person name="Horton D.L."/>
            <person name="Alikhan N.F."/>
            <person name="Baker D."/>
            <person name="Gharbi K."/>
            <person name="Hall N."/>
            <person name="Watson M."/>
            <person name="Adriaenssens E.M."/>
            <person name="Foster-Nyarko E."/>
            <person name="Jarju S."/>
            <person name="Secka A."/>
            <person name="Antonio M."/>
            <person name="Oren A."/>
            <person name="Chaudhuri R.R."/>
            <person name="La Ragione R."/>
            <person name="Hildebrand F."/>
            <person name="Pallen M.J."/>
        </authorList>
    </citation>
    <scope>NUCLEOTIDE SEQUENCE</scope>
    <source>
        <strain evidence="2">ChiSjej1B19-7085</strain>
    </source>
</reference>
<evidence type="ECO:0000313" key="2">
    <source>
        <dbReference type="EMBL" id="HIR57466.1"/>
    </source>
</evidence>
<proteinExistence type="predicted"/>
<keyword evidence="1" id="KW-0812">Transmembrane</keyword>
<evidence type="ECO:0000256" key="1">
    <source>
        <dbReference type="SAM" id="Phobius"/>
    </source>
</evidence>
<keyword evidence="1" id="KW-0472">Membrane</keyword>
<feature type="transmembrane region" description="Helical" evidence="1">
    <location>
        <begin position="91"/>
        <end position="111"/>
    </location>
</feature>
<evidence type="ECO:0000313" key="3">
    <source>
        <dbReference type="Proteomes" id="UP000886785"/>
    </source>
</evidence>
<gene>
    <name evidence="2" type="ORF">IAA54_07330</name>
</gene>
<organism evidence="2 3">
    <name type="scientific">Candidatus Gallacutalibacter pullicola</name>
    <dbReference type="NCBI Taxonomy" id="2840830"/>
    <lineage>
        <taxon>Bacteria</taxon>
        <taxon>Bacillati</taxon>
        <taxon>Bacillota</taxon>
        <taxon>Clostridia</taxon>
        <taxon>Eubacteriales</taxon>
        <taxon>Candidatus Gallacutalibacter</taxon>
    </lineage>
</organism>
<dbReference type="Pfam" id="PF03729">
    <property type="entry name" value="DUF308"/>
    <property type="match status" value="2"/>
</dbReference>
<dbReference type="PANTHER" id="PTHR34989:SF1">
    <property type="entry name" value="PROTEIN HDED"/>
    <property type="match status" value="1"/>
</dbReference>
<comment type="caution">
    <text evidence="2">The sequence shown here is derived from an EMBL/GenBank/DDBJ whole genome shotgun (WGS) entry which is preliminary data.</text>
</comment>
<dbReference type="Proteomes" id="UP000886785">
    <property type="component" value="Unassembled WGS sequence"/>
</dbReference>
<feature type="transmembrane region" description="Helical" evidence="1">
    <location>
        <begin position="33"/>
        <end position="56"/>
    </location>
</feature>
<dbReference type="InterPro" id="IPR052712">
    <property type="entry name" value="Acid_resist_chaperone_HdeD"/>
</dbReference>
<feature type="transmembrane region" description="Helical" evidence="1">
    <location>
        <begin position="7"/>
        <end position="27"/>
    </location>
</feature>
<feature type="transmembrane region" description="Helical" evidence="1">
    <location>
        <begin position="150"/>
        <end position="173"/>
    </location>
</feature>
<protein>
    <submittedName>
        <fullName evidence="2">DUF308 domain-containing protein</fullName>
    </submittedName>
</protein>
<accession>A0A9D1DR76</accession>
<reference evidence="2" key="1">
    <citation type="submission" date="2020-10" db="EMBL/GenBank/DDBJ databases">
        <authorList>
            <person name="Gilroy R."/>
        </authorList>
    </citation>
    <scope>NUCLEOTIDE SEQUENCE</scope>
    <source>
        <strain evidence="2">ChiSjej1B19-7085</strain>
    </source>
</reference>
<feature type="transmembrane region" description="Helical" evidence="1">
    <location>
        <begin position="63"/>
        <end position="85"/>
    </location>
</feature>
<dbReference type="GO" id="GO:0005886">
    <property type="term" value="C:plasma membrane"/>
    <property type="evidence" value="ECO:0007669"/>
    <property type="project" value="TreeGrafter"/>
</dbReference>
<feature type="transmembrane region" description="Helical" evidence="1">
    <location>
        <begin position="123"/>
        <end position="144"/>
    </location>
</feature>